<dbReference type="PANTHER" id="PTHR12128:SF66">
    <property type="entry name" value="4-HYDROXY-2-OXOGLUTARATE ALDOLASE, MITOCHONDRIAL"/>
    <property type="match status" value="1"/>
</dbReference>
<gene>
    <name evidence="5" type="ORF">CAL29_03210</name>
</gene>
<feature type="binding site" evidence="4">
    <location>
        <position position="221"/>
    </location>
    <ligand>
        <name>pyruvate</name>
        <dbReference type="ChEBI" id="CHEBI:15361"/>
    </ligand>
</feature>
<dbReference type="CDD" id="cd00408">
    <property type="entry name" value="DHDPS-like"/>
    <property type="match status" value="1"/>
</dbReference>
<comment type="similarity">
    <text evidence="1 3">Belongs to the DapA family.</text>
</comment>
<dbReference type="GO" id="GO:0005829">
    <property type="term" value="C:cytosol"/>
    <property type="evidence" value="ECO:0007669"/>
    <property type="project" value="TreeGrafter"/>
</dbReference>
<evidence type="ECO:0000313" key="5">
    <source>
        <dbReference type="EMBL" id="OZI37433.1"/>
    </source>
</evidence>
<dbReference type="GO" id="GO:0008840">
    <property type="term" value="F:4-hydroxy-tetrahydrodipicolinate synthase activity"/>
    <property type="evidence" value="ECO:0007669"/>
    <property type="project" value="TreeGrafter"/>
</dbReference>
<comment type="caution">
    <text evidence="5">The sequence shown here is derived from an EMBL/GenBank/DDBJ whole genome shotgun (WGS) entry which is preliminary data.</text>
</comment>
<dbReference type="InterPro" id="IPR002220">
    <property type="entry name" value="DapA-like"/>
</dbReference>
<dbReference type="EMBL" id="NEVM01000001">
    <property type="protein sequence ID" value="OZI37433.1"/>
    <property type="molecule type" value="Genomic_DNA"/>
</dbReference>
<dbReference type="PIRSF" id="PIRSF001365">
    <property type="entry name" value="DHDPS"/>
    <property type="match status" value="1"/>
</dbReference>
<keyword evidence="2 3" id="KW-0456">Lyase</keyword>
<evidence type="ECO:0000256" key="3">
    <source>
        <dbReference type="PIRNR" id="PIRNR001365"/>
    </source>
</evidence>
<accession>A0A261SMB5</accession>
<dbReference type="InterPro" id="IPR013785">
    <property type="entry name" value="Aldolase_TIM"/>
</dbReference>
<name>A0A261SMB5_9BORD</name>
<evidence type="ECO:0000313" key="6">
    <source>
        <dbReference type="Proteomes" id="UP000216020"/>
    </source>
</evidence>
<proteinExistence type="inferred from homology"/>
<dbReference type="AlphaFoldDB" id="A0A261SMB5"/>
<evidence type="ECO:0000256" key="1">
    <source>
        <dbReference type="ARBA" id="ARBA00007592"/>
    </source>
</evidence>
<dbReference type="Gene3D" id="3.20.20.70">
    <property type="entry name" value="Aldolase class I"/>
    <property type="match status" value="1"/>
</dbReference>
<evidence type="ECO:0000256" key="2">
    <source>
        <dbReference type="ARBA" id="ARBA00023239"/>
    </source>
</evidence>
<dbReference type="RefSeq" id="WP_094851539.1">
    <property type="nucleotide sequence ID" value="NZ_NEVM01000001.1"/>
</dbReference>
<dbReference type="Pfam" id="PF00701">
    <property type="entry name" value="DHDPS"/>
    <property type="match status" value="1"/>
</dbReference>
<dbReference type="SUPFAM" id="SSF51569">
    <property type="entry name" value="Aldolase"/>
    <property type="match status" value="1"/>
</dbReference>
<reference evidence="6" key="1">
    <citation type="submission" date="2017-05" db="EMBL/GenBank/DDBJ databases">
        <title>Complete and WGS of Bordetella genogroups.</title>
        <authorList>
            <person name="Spilker T."/>
            <person name="Lipuma J."/>
        </authorList>
    </citation>
    <scope>NUCLEOTIDE SEQUENCE [LARGE SCALE GENOMIC DNA]</scope>
    <source>
        <strain evidence="6">AU16122</strain>
    </source>
</reference>
<organism evidence="5 6">
    <name type="scientific">Bordetella genomosp. 10</name>
    <dbReference type="NCBI Taxonomy" id="1416804"/>
    <lineage>
        <taxon>Bacteria</taxon>
        <taxon>Pseudomonadati</taxon>
        <taxon>Pseudomonadota</taxon>
        <taxon>Betaproteobacteria</taxon>
        <taxon>Burkholderiales</taxon>
        <taxon>Alcaligenaceae</taxon>
        <taxon>Bordetella</taxon>
    </lineage>
</organism>
<evidence type="ECO:0000256" key="4">
    <source>
        <dbReference type="PIRSR" id="PIRSR001365-2"/>
    </source>
</evidence>
<sequence length="311" mass="34272">MSNGKHRLDEKASGVYIIAATPFGDDGELDLYSVDSLTDFYLEKGVTGFTILGMMGEAPKLSEAETTTVMERILKRVNGRAPVVVGVSHSSNRHVHRLSNEAMSLGAAGVMVAPAPNLKTDEQVHGYYAAIADLLGKDIPICLQDFPQATAVHTSVSVIHRLIDEFPQIVMLKHEDFPGMRKLSRIRKESEEEGRRRISILVGNGGLFLPQEMLRGADGAMTGFAYPEMLVQVCKLFADGKPEEAENLFNIYLPLLRHEFQYGIGLALRKETLRRRGAIRSAFVRKPGPVLDATDQAELTRLIARQDAALT</sequence>
<dbReference type="PANTHER" id="PTHR12128">
    <property type="entry name" value="DIHYDRODIPICOLINATE SYNTHASE"/>
    <property type="match status" value="1"/>
</dbReference>
<dbReference type="Proteomes" id="UP000216020">
    <property type="component" value="Unassembled WGS sequence"/>
</dbReference>
<dbReference type="SMART" id="SM01130">
    <property type="entry name" value="DHDPS"/>
    <property type="match status" value="1"/>
</dbReference>
<protein>
    <submittedName>
        <fullName evidence="5">Dihydrodipicolinate synthase family protein</fullName>
    </submittedName>
</protein>
<keyword evidence="6" id="KW-1185">Reference proteome</keyword>
<dbReference type="OrthoDB" id="199953at2"/>